<dbReference type="Proteomes" id="UP000231912">
    <property type="component" value="Unassembled WGS sequence"/>
</dbReference>
<dbReference type="PANTHER" id="PTHR13504">
    <property type="entry name" value="FIDO DOMAIN-CONTAINING PROTEIN DDB_G0283145"/>
    <property type="match status" value="1"/>
</dbReference>
<evidence type="ECO:0000256" key="1">
    <source>
        <dbReference type="PIRSR" id="PIRSR640198-1"/>
    </source>
</evidence>
<gene>
    <name evidence="5" type="ORF">CH371_00810</name>
</gene>
<dbReference type="PANTHER" id="PTHR13504:SF38">
    <property type="entry name" value="FIDO DOMAIN-CONTAINING PROTEIN"/>
    <property type="match status" value="1"/>
</dbReference>
<feature type="binding site" evidence="2">
    <location>
        <begin position="241"/>
        <end position="242"/>
    </location>
    <ligand>
        <name>ATP</name>
        <dbReference type="ChEBI" id="CHEBI:30616"/>
    </ligand>
</feature>
<dbReference type="AlphaFoldDB" id="A0A2M9ZEA0"/>
<accession>A0A2M9ZEA0</accession>
<reference evidence="5 6" key="1">
    <citation type="submission" date="2017-07" db="EMBL/GenBank/DDBJ databases">
        <title>Leptospira spp. isolated from tropical soils.</title>
        <authorList>
            <person name="Thibeaux R."/>
            <person name="Iraola G."/>
            <person name="Ferres I."/>
            <person name="Bierque E."/>
            <person name="Girault D."/>
            <person name="Soupe-Gilbert M.-E."/>
            <person name="Picardeau M."/>
            <person name="Goarant C."/>
        </authorList>
    </citation>
    <scope>NUCLEOTIDE SEQUENCE [LARGE SCALE GENOMIC DNA]</scope>
    <source>
        <strain evidence="5 6">FH2-C-A2</strain>
    </source>
</reference>
<dbReference type="InterPro" id="IPR040198">
    <property type="entry name" value="Fido_containing"/>
</dbReference>
<evidence type="ECO:0000256" key="2">
    <source>
        <dbReference type="PIRSR" id="PIRSR640198-2"/>
    </source>
</evidence>
<evidence type="ECO:0000313" key="6">
    <source>
        <dbReference type="Proteomes" id="UP000231912"/>
    </source>
</evidence>
<dbReference type="SUPFAM" id="SSF140931">
    <property type="entry name" value="Fic-like"/>
    <property type="match status" value="1"/>
</dbReference>
<feature type="domain" description="Fido" evidence="4">
    <location>
        <begin position="113"/>
        <end position="263"/>
    </location>
</feature>
<feature type="site" description="Important for autoinhibition of adenylyltransferase activity" evidence="3">
    <location>
        <position position="62"/>
    </location>
</feature>
<dbReference type="InterPro" id="IPR036597">
    <property type="entry name" value="Fido-like_dom_sf"/>
</dbReference>
<evidence type="ECO:0000259" key="4">
    <source>
        <dbReference type="PROSITE" id="PS51459"/>
    </source>
</evidence>
<sequence>MSSHSHISFKPTWTIGADTIHALGQCEAFIYTLSETPIFPNYRRKLLNVSLVKGAQSTTAIEGNTLSEEEINQLVEGKELPPSKEYQAQEVKNILEAFNSILARVVNGDSQLLSPEFIKDLHTKVGKNLGTIFRAIPGQFRKENVFVGHYKPPDHQEIDSLMKNFCTWMKEYFHFERGQSFPEVVIQSIVSHVYIAWIHPFGDGNGRTARLLEFYILLRAGNPDFASHILSNFYNETRPEYYAHLDKSTKTGDLSEFIAYAVKGYLDGLKKVVATINKSQVEVFWRGYIHDTFNNETLTAKNETVNKRRRNLVLSMPYDRPVPKQEVTLLTRELALVYRELSDKTVDRDLQELLRLELITEVGSNEFRINQNILKKALPKKARKK</sequence>
<feature type="active site" evidence="1">
    <location>
        <position position="199"/>
    </location>
</feature>
<evidence type="ECO:0000256" key="3">
    <source>
        <dbReference type="PIRSR" id="PIRSR640198-3"/>
    </source>
</evidence>
<dbReference type="PROSITE" id="PS51459">
    <property type="entry name" value="FIDO"/>
    <property type="match status" value="1"/>
</dbReference>
<evidence type="ECO:0000313" key="5">
    <source>
        <dbReference type="EMBL" id="PJZ66682.1"/>
    </source>
</evidence>
<dbReference type="EMBL" id="NPDT01000001">
    <property type="protein sequence ID" value="PJZ66682.1"/>
    <property type="molecule type" value="Genomic_DNA"/>
</dbReference>
<keyword evidence="2" id="KW-0067">ATP-binding</keyword>
<organism evidence="5 6">
    <name type="scientific">Leptospira wolffii</name>
    <dbReference type="NCBI Taxonomy" id="409998"/>
    <lineage>
        <taxon>Bacteria</taxon>
        <taxon>Pseudomonadati</taxon>
        <taxon>Spirochaetota</taxon>
        <taxon>Spirochaetia</taxon>
        <taxon>Leptospirales</taxon>
        <taxon>Leptospiraceae</taxon>
        <taxon>Leptospira</taxon>
    </lineage>
</organism>
<dbReference type="RefSeq" id="WP_100757292.1">
    <property type="nucleotide sequence ID" value="NZ_NPDT01000001.1"/>
</dbReference>
<dbReference type="Gene3D" id="1.10.3290.10">
    <property type="entry name" value="Fido-like domain"/>
    <property type="match status" value="1"/>
</dbReference>
<keyword evidence="2" id="KW-0547">Nucleotide-binding</keyword>
<comment type="caution">
    <text evidence="5">The sequence shown here is derived from an EMBL/GenBank/DDBJ whole genome shotgun (WGS) entry which is preliminary data.</text>
</comment>
<dbReference type="GO" id="GO:0005524">
    <property type="term" value="F:ATP binding"/>
    <property type="evidence" value="ECO:0007669"/>
    <property type="project" value="UniProtKB-KW"/>
</dbReference>
<dbReference type="Pfam" id="PF02661">
    <property type="entry name" value="Fic"/>
    <property type="match status" value="1"/>
</dbReference>
<dbReference type="InterPro" id="IPR003812">
    <property type="entry name" value="Fido"/>
</dbReference>
<protein>
    <submittedName>
        <fullName evidence="5">Cell filamentation protein Fic</fullName>
    </submittedName>
</protein>
<feature type="binding site" evidence="2">
    <location>
        <begin position="203"/>
        <end position="210"/>
    </location>
    <ligand>
        <name>ATP</name>
        <dbReference type="ChEBI" id="CHEBI:30616"/>
    </ligand>
</feature>
<name>A0A2M9ZEA0_9LEPT</name>
<proteinExistence type="predicted"/>